<name>A0A0B7BU45_9EUPU</name>
<keyword evidence="1" id="KW-0732">Signal</keyword>
<evidence type="ECO:0000256" key="1">
    <source>
        <dbReference type="SAM" id="SignalP"/>
    </source>
</evidence>
<accession>A0A0B7BU45</accession>
<reference evidence="5" key="1">
    <citation type="submission" date="2014-12" db="EMBL/GenBank/DDBJ databases">
        <title>Insight into the proteome of Arion vulgaris.</title>
        <authorList>
            <person name="Aradska J."/>
            <person name="Bulat T."/>
            <person name="Smidak R."/>
            <person name="Sarate P."/>
            <person name="Gangsoo J."/>
            <person name="Sialana F."/>
            <person name="Bilban M."/>
            <person name="Lubec G."/>
        </authorList>
    </citation>
    <scope>NUCLEOTIDE SEQUENCE</scope>
    <source>
        <tissue evidence="5">Skin</tissue>
    </source>
</reference>
<feature type="chain" id="PRO_5007391524" description="Secreted protein" evidence="1">
    <location>
        <begin position="35"/>
        <end position="88"/>
    </location>
</feature>
<dbReference type="EMBL" id="HACG01048817">
    <property type="protein sequence ID" value="CEK95682.1"/>
    <property type="molecule type" value="Transcribed_RNA"/>
</dbReference>
<dbReference type="AlphaFoldDB" id="A0A0B7BU45"/>
<evidence type="ECO:0000313" key="3">
    <source>
        <dbReference type="EMBL" id="CEK95681.1"/>
    </source>
</evidence>
<dbReference type="EMBL" id="HACG01048820">
    <property type="protein sequence ID" value="CEK95685.1"/>
    <property type="molecule type" value="Transcribed_RNA"/>
</dbReference>
<evidence type="ECO:0008006" key="6">
    <source>
        <dbReference type="Google" id="ProtNLM"/>
    </source>
</evidence>
<gene>
    <name evidence="5" type="primary">ORF208327</name>
    <name evidence="2" type="synonym">ORF208310</name>
    <name evidence="3" type="synonym">ORF208315</name>
    <name evidence="4" type="synonym">ORF208320</name>
</gene>
<feature type="signal peptide" evidence="1">
    <location>
        <begin position="1"/>
        <end position="34"/>
    </location>
</feature>
<evidence type="ECO:0000313" key="2">
    <source>
        <dbReference type="EMBL" id="CEK95679.1"/>
    </source>
</evidence>
<dbReference type="EMBL" id="HACG01048816">
    <property type="protein sequence ID" value="CEK95681.1"/>
    <property type="molecule type" value="Transcribed_RNA"/>
</dbReference>
<dbReference type="EMBL" id="HACG01048814">
    <property type="protein sequence ID" value="CEK95679.1"/>
    <property type="molecule type" value="Transcribed_RNA"/>
</dbReference>
<organism evidence="5">
    <name type="scientific">Arion vulgaris</name>
    <dbReference type="NCBI Taxonomy" id="1028688"/>
    <lineage>
        <taxon>Eukaryota</taxon>
        <taxon>Metazoa</taxon>
        <taxon>Spiralia</taxon>
        <taxon>Lophotrochozoa</taxon>
        <taxon>Mollusca</taxon>
        <taxon>Gastropoda</taxon>
        <taxon>Heterobranchia</taxon>
        <taxon>Euthyneura</taxon>
        <taxon>Panpulmonata</taxon>
        <taxon>Eupulmonata</taxon>
        <taxon>Stylommatophora</taxon>
        <taxon>Helicina</taxon>
        <taxon>Arionoidea</taxon>
        <taxon>Arionidae</taxon>
        <taxon>Arion</taxon>
    </lineage>
</organism>
<evidence type="ECO:0000313" key="5">
    <source>
        <dbReference type="EMBL" id="CEK95685.1"/>
    </source>
</evidence>
<proteinExistence type="predicted"/>
<sequence>MVPAFCLGERVKSLVLHLSVLMLTLNLFAHEVKASTALCINLVATVAYSFVHHITRSSAYIATFTPCGNSATRSLMKIKKSVGDNTPP</sequence>
<protein>
    <recommendedName>
        <fullName evidence="6">Secreted protein</fullName>
    </recommendedName>
</protein>
<evidence type="ECO:0000313" key="4">
    <source>
        <dbReference type="EMBL" id="CEK95682.1"/>
    </source>
</evidence>